<keyword evidence="10" id="KW-0804">Transcription</keyword>
<evidence type="ECO:0000256" key="6">
    <source>
        <dbReference type="ARBA" id="ARBA00022771"/>
    </source>
</evidence>
<dbReference type="InterPro" id="IPR013087">
    <property type="entry name" value="Znf_C2H2_type"/>
</dbReference>
<evidence type="ECO:0000256" key="1">
    <source>
        <dbReference type="ARBA" id="ARBA00004123"/>
    </source>
</evidence>
<keyword evidence="5" id="KW-0677">Repeat</keyword>
<evidence type="ECO:0000256" key="7">
    <source>
        <dbReference type="ARBA" id="ARBA00022833"/>
    </source>
</evidence>
<feature type="compositionally biased region" description="Low complexity" evidence="13">
    <location>
        <begin position="1434"/>
        <end position="1452"/>
    </location>
</feature>
<feature type="domain" description="C2H2-type" evidence="14">
    <location>
        <begin position="644"/>
        <end position="671"/>
    </location>
</feature>
<keyword evidence="9" id="KW-0238">DNA-binding</keyword>
<evidence type="ECO:0000256" key="5">
    <source>
        <dbReference type="ARBA" id="ARBA00022737"/>
    </source>
</evidence>
<evidence type="ECO:0000256" key="2">
    <source>
        <dbReference type="ARBA" id="ARBA00006991"/>
    </source>
</evidence>
<sequence>TLVEYVGRWRSEQDPWPMLEGYAVALLSYARASTLLSTQCDDVSVVLERVSLSCVELLLSISDTFPDSLWRQFRASVQAAHSLLEENGITQLRLLSAAAQEKGMWTNSTLQGILNDDTPPAKTVHEFLSREGPDLLQVRVKYLIKENYMDKAAVLARACVDCPGFQSRAAHFKQIYLVCLCTVAPQQTLMDELSKVDCRDALEMICNLEAEGDERGAFTLCSGFLSRQLLQEDSYCAWELTLFWSKLLKRLEPTEQGFLERCRQMSRLAKTVFHLLFFIKVIQSELDKVGLPACIEMCVRALRMESCEGPSKATMCKTISCLLLSDLEVKRACQLTEFLLEPTVDSYYAVETLYNEPDQKLEEESLPIPNSLRCELLLVFKTQWPFDPEYWDWKTLKRHCLGLMGEEASIVSSIDELNDDRPEDTEQDSGFVQEAFKDVSEHFLDATNELKEIADQRQKNREIKKLREKGFVSARFRNWQAYMQYCVLCDKEFLGHRIVRHAQTHFKDGYYSCPICTETFETRENLDPHVTSHVKLSCKERLAAMKTSKKLANAKNSSPVVPAPKAKGGDSQAWKTKSSGDTDGTSVEPGHVPGVVADGAQSNICPVPNCRKRFKYFRNLLAHVKDHGEVGEAQRFLELQTMRIVCQYCRRQFVSVSHLNDHLQVHCGAKPYICIQLNCRASFDSNTELLVHRKDHPVFKAKCMFADCGKIFSEAFKLYDHEAQHYKTFTCRVVGCAKVFHSQSQLDLHRESHEAKKTEEQIPEGPLLEPQPDESCGLSREAVGHIILPAAQLNSDCLVGPSNHPPALVKVKHSVESMLNNSDSGGTHAFDPGTYKSEPPDPNLMQPLIPQMENLMVQPLANPSVSHLHEPRADDALLEALMSDPMLAPPCPDPHTSSYQSILEDFPPVPSRDVLQGQMQTTISQARNPPPYSSAKAEYGQYAPNSISQIQAQYQDPYRNNVEPLPLSAHKSTQVMLDSQRHHQPAFSGSEQSRPVQSMHTNTLTRPAQSVHTNNLSPDMSRPVQTIHANNLSPDMTRPVQTIHANNLSPDMTRPVQTIHANNLSPDMSRPVQSVHTLTPTRPVQTIHANNLNPDMSRPVQSVHTLTPTRPVQTIHANNLNPDMSKPVQSVHTLTPTRPVQTIHGNNLNPDMTRPVQTTHTNNLTPDISRKAQSVHTNNLTPDMTRPVQTMHAHNLTPDLSRPVQTVHANNLTPGMSSPVQTGHPNNLTPGMSSPVQTGHANNLTPGMSSPVQTGHANNLTPGMNSPIQTGHANNLTPGMTRPVQSVHANNLTPGMTRPVQSGQANNLTPDMTRPVQSGQANNLTPGMTRPVHTMHANNLGPPAEEKQRHECAYETCSRDYSSYRSLTKHMKAAHPEFYTQWKLVRKSKREVQSTSRNLSTNGKVNSVAPLHKQTRQRVPAPVSKIQNPGVQPASSPSSSYSSGSAHLASSAGQTFPNQIENILDPIVLSQLGNTAGESHRPHEPSWSCIPVNSSLQQESCQSQGITSNTDALSVSHFPSHMNTSSQSQRPDAQCGGSVYPPLQSQNNLPCHFIPSQMEGSQRMCNPAIPGHSSDSSVSPYTQQAKSNSVHVVKHTECVVKLERNPHLGLTPSNSMPQYTPPTGVNSQGSHDDGGSSTHGRDIKRVKRNKRTKWPAIIRDGKFICCRCFREFQSPKSLGGHLSKRSHCKAFDEAELSADLPTSFLDLLNSPHPVNTPQNPSQTFHAISKVPLDPKLFPNVTFLHGEDSTYPNDHKQSCKIVRQSSANPCEPVETGQQTFTSTTLSYPLDGQNSLVKPAENGSEGRNQHPIKFTQSCHHLPSDAGLSDPLLSHLLGDENFATSSFNNLPTDHVGKILQTETLNKMEEIRQRSAVVNAGGSSDDDLLAAMASLAQNLVSEKSVKEKLREQILAGDFHKKNSSCVQCVDNSNPPQTSHGVQKVPQSNQLHVGNGAELSPEGLAQTSNVAPDSGASQIPVANSVNDNFTKEPLPQGDEMTEIQKALERLDLDREIVQSNQVTTEPSESDGVSVASEVLNSTVKTPGYGCDSDGCGYRAMTKDALFKHLVKLHNYTDEMLNQWRKDQFKFAPFSCQICSKTFTRNSNLRAHYQTVHNYSHEQMLKTRVKRHYSRKSVDGSGHSPCPAPGTSLVQKTEGGQGPGAPVLLKADRSVKSDCSIQPFAQQAPPGRPATPLQSHPVLQKLVTSGPSLETASSVKQQLNSQLTPRPLAPSQHTLGLTPGGLVIPSTPMGAQTPSITTQTGNLSPDKKPKQGRLKMPKTKEMTKKAKEKKVETDDVFSPYRPYRCVHQGCVAAFTIQHNLILHYKAVHQSVLPKFEDDNVEEQNEENEEEEEEDVSDTEVAEVTELRCQVRDCSRVFQAVPDLLQHYLQLHKLSLDKAGAMMSDMDLGRFQCEQPDCAVTFTAFWKYVSHIDQEHKDTKVLRVEAVDGAFRCEVEGCDCVYSTRSNLLRHTMKKHPDLYKQQLLNSKESEKGLKLGRPRKYNHACLEKENREVNKKPVCKGGEKKRKDEKNHWTKYGKPILKTTEEASALCTKQFPLQYPCMIKGCESVTSSERNIMKHYVQHGLPKQYLEEQRSNYIYCKKLPRSRYKRIASRSDDTEKSDESSVEMSENDEAGDSDPSMSEFSKPTSEKESTEDADASDAKPSTDTGSDISVVIKRRRGRPRKGVCDRSFAHKRMTRSRAAQSHAVNYADINSDSTSSSTTLAQEEGADENATLNSFKPLGFEVSFLQFLEESSPSSGKRKASVMLDVNPRKKTSAIQLKTASVVCSRAEAGDVLKLVEFKNPQKLTCLSNVTFEVHRGFSNVSELLLKQLHEMRPAVVIHKR</sequence>
<proteinExistence type="inferred from homology"/>
<feature type="compositionally biased region" description="Polar residues" evidence="13">
    <location>
        <begin position="1611"/>
        <end position="1626"/>
    </location>
</feature>
<dbReference type="PROSITE" id="PS00028">
    <property type="entry name" value="ZINC_FINGER_C2H2_1"/>
    <property type="match status" value="13"/>
</dbReference>
<feature type="compositionally biased region" description="Basic residues" evidence="13">
    <location>
        <begin position="2674"/>
        <end position="2683"/>
    </location>
</feature>
<dbReference type="Pfam" id="PF25580">
    <property type="entry name" value="TPR_Rlf"/>
    <property type="match status" value="1"/>
</dbReference>
<reference evidence="15" key="1">
    <citation type="submission" date="2023-03" db="EMBL/GenBank/DDBJ databases">
        <title>Electrophorus voltai genome.</title>
        <authorList>
            <person name="Bian C."/>
        </authorList>
    </citation>
    <scope>NUCLEOTIDE SEQUENCE</scope>
    <source>
        <strain evidence="15">CB-2022</strain>
        <tissue evidence="15">Muscle</tissue>
    </source>
</reference>
<evidence type="ECO:0000256" key="3">
    <source>
        <dbReference type="ARBA" id="ARBA00022553"/>
    </source>
</evidence>
<evidence type="ECO:0000256" key="10">
    <source>
        <dbReference type="ARBA" id="ARBA00023163"/>
    </source>
</evidence>
<feature type="region of interest" description="Disordered" evidence="13">
    <location>
        <begin position="1604"/>
        <end position="1648"/>
    </location>
</feature>
<dbReference type="Gene3D" id="3.30.160.60">
    <property type="entry name" value="Classic Zinc Finger"/>
    <property type="match status" value="5"/>
</dbReference>
<feature type="domain" description="C2H2-type" evidence="14">
    <location>
        <begin position="2088"/>
        <end position="2116"/>
    </location>
</feature>
<feature type="compositionally biased region" description="Polar residues" evidence="13">
    <location>
        <begin position="2247"/>
        <end position="2261"/>
    </location>
</feature>
<dbReference type="PROSITE" id="PS50157">
    <property type="entry name" value="ZINC_FINGER_C2H2_2"/>
    <property type="match status" value="8"/>
</dbReference>
<keyword evidence="4" id="KW-0479">Metal-binding</keyword>
<dbReference type="InterPro" id="IPR036236">
    <property type="entry name" value="Znf_C2H2_sf"/>
</dbReference>
<keyword evidence="6 12" id="KW-0863">Zinc-finger</keyword>
<keyword evidence="3" id="KW-0597">Phosphoprotein</keyword>
<dbReference type="PANTHER" id="PTHR15507:SF14">
    <property type="entry name" value="ZINC FINGER PROTEIN 292"/>
    <property type="match status" value="1"/>
</dbReference>
<keyword evidence="7" id="KW-0862">Zinc</keyword>
<keyword evidence="8" id="KW-0805">Transcription regulation</keyword>
<feature type="region of interest" description="Disordered" evidence="13">
    <location>
        <begin position="822"/>
        <end position="841"/>
    </location>
</feature>
<feature type="region of interest" description="Disordered" evidence="13">
    <location>
        <begin position="750"/>
        <end position="775"/>
    </location>
</feature>
<organism evidence="15 16">
    <name type="scientific">Electrophorus voltai</name>
    <dbReference type="NCBI Taxonomy" id="2609070"/>
    <lineage>
        <taxon>Eukaryota</taxon>
        <taxon>Metazoa</taxon>
        <taxon>Chordata</taxon>
        <taxon>Craniata</taxon>
        <taxon>Vertebrata</taxon>
        <taxon>Euteleostomi</taxon>
        <taxon>Actinopterygii</taxon>
        <taxon>Neopterygii</taxon>
        <taxon>Teleostei</taxon>
        <taxon>Ostariophysi</taxon>
        <taxon>Gymnotiformes</taxon>
        <taxon>Gymnotoidei</taxon>
        <taxon>Gymnotidae</taxon>
        <taxon>Electrophorus</taxon>
    </lineage>
</organism>
<dbReference type="EMBL" id="JAROKS010000003">
    <property type="protein sequence ID" value="KAK1805581.1"/>
    <property type="molecule type" value="Genomic_DNA"/>
</dbReference>
<accession>A0AAD8ZUV0</accession>
<keyword evidence="11" id="KW-0539">Nucleus</keyword>
<feature type="non-terminal residue" evidence="15">
    <location>
        <position position="2843"/>
    </location>
</feature>
<feature type="compositionally biased region" description="Polar residues" evidence="13">
    <location>
        <begin position="1393"/>
        <end position="1405"/>
    </location>
</feature>
<feature type="region of interest" description="Disordered" evidence="13">
    <location>
        <begin position="2124"/>
        <end position="2162"/>
    </location>
</feature>
<feature type="region of interest" description="Disordered" evidence="13">
    <location>
        <begin position="2204"/>
        <end position="2285"/>
    </location>
</feature>
<feature type="region of interest" description="Disordered" evidence="13">
    <location>
        <begin position="2608"/>
        <end position="2686"/>
    </location>
</feature>
<feature type="compositionally biased region" description="Basic and acidic residues" evidence="13">
    <location>
        <begin position="750"/>
        <end position="760"/>
    </location>
</feature>
<feature type="compositionally biased region" description="Polar residues" evidence="13">
    <location>
        <begin position="1573"/>
        <end position="1588"/>
    </location>
</feature>
<dbReference type="Pfam" id="PF26218">
    <property type="entry name" value="zf_C2H2_ZNF292"/>
    <property type="match status" value="2"/>
</dbReference>
<dbReference type="PANTHER" id="PTHR15507">
    <property type="entry name" value="ZINC FINGER PROTEIN RLF"/>
    <property type="match status" value="1"/>
</dbReference>
<feature type="compositionally biased region" description="Polar residues" evidence="13">
    <location>
        <begin position="2204"/>
        <end position="2222"/>
    </location>
</feature>
<protein>
    <recommendedName>
        <fullName evidence="14">C2H2-type domain-containing protein</fullName>
    </recommendedName>
</protein>
<dbReference type="GO" id="GO:0003677">
    <property type="term" value="F:DNA binding"/>
    <property type="evidence" value="ECO:0007669"/>
    <property type="project" value="UniProtKB-KW"/>
</dbReference>
<dbReference type="InterPro" id="IPR058902">
    <property type="entry name" value="zf_C2H2_ZNF292/Rlf"/>
</dbReference>
<dbReference type="InterPro" id="IPR052251">
    <property type="entry name" value="GH-ZnFinger_Regulators"/>
</dbReference>
<feature type="compositionally biased region" description="Basic and acidic residues" evidence="13">
    <location>
        <begin position="2276"/>
        <end position="2285"/>
    </location>
</feature>
<dbReference type="SMART" id="SM00355">
    <property type="entry name" value="ZnF_C2H2"/>
    <property type="match status" value="16"/>
</dbReference>
<feature type="domain" description="C2H2-type" evidence="14">
    <location>
        <begin position="2301"/>
        <end position="2331"/>
    </location>
</feature>
<evidence type="ECO:0000256" key="4">
    <source>
        <dbReference type="ARBA" id="ARBA00022723"/>
    </source>
</evidence>
<evidence type="ECO:0000259" key="14">
    <source>
        <dbReference type="PROSITE" id="PS50157"/>
    </source>
</evidence>
<dbReference type="Pfam" id="PF25420">
    <property type="entry name" value="zf-C2H2_ZN292"/>
    <property type="match status" value="1"/>
</dbReference>
<dbReference type="GO" id="GO:0005634">
    <property type="term" value="C:nucleus"/>
    <property type="evidence" value="ECO:0007669"/>
    <property type="project" value="UniProtKB-SubCell"/>
</dbReference>
<keyword evidence="16" id="KW-1185">Reference proteome</keyword>
<evidence type="ECO:0000256" key="8">
    <source>
        <dbReference type="ARBA" id="ARBA00023015"/>
    </source>
</evidence>
<comment type="similarity">
    <text evidence="2">Belongs to the krueppel C2H2-type zinc-finger protein family.</text>
</comment>
<feature type="compositionally biased region" description="Basic and acidic residues" evidence="13">
    <location>
        <begin position="1630"/>
        <end position="1643"/>
    </location>
</feature>
<evidence type="ECO:0000256" key="9">
    <source>
        <dbReference type="ARBA" id="ARBA00023125"/>
    </source>
</evidence>
<feature type="compositionally biased region" description="Basic and acidic residues" evidence="13">
    <location>
        <begin position="2611"/>
        <end position="2621"/>
    </location>
</feature>
<feature type="region of interest" description="Disordered" evidence="13">
    <location>
        <begin position="549"/>
        <end position="589"/>
    </location>
</feature>
<feature type="domain" description="C2H2-type" evidence="14">
    <location>
        <begin position="511"/>
        <end position="533"/>
    </location>
</feature>
<name>A0AAD8ZUV0_9TELE</name>
<feature type="domain" description="C2H2-type" evidence="14">
    <location>
        <begin position="729"/>
        <end position="758"/>
    </location>
</feature>
<dbReference type="Proteomes" id="UP001239994">
    <property type="component" value="Unassembled WGS sequence"/>
</dbReference>
<gene>
    <name evidence="15" type="ORF">P4O66_019862</name>
</gene>
<evidence type="ECO:0000313" key="15">
    <source>
        <dbReference type="EMBL" id="KAK1805581.1"/>
    </source>
</evidence>
<feature type="region of interest" description="Disordered" evidence="13">
    <location>
        <begin position="1256"/>
        <end position="1276"/>
    </location>
</feature>
<feature type="region of interest" description="Disordered" evidence="13">
    <location>
        <begin position="2336"/>
        <end position="2356"/>
    </location>
</feature>
<comment type="caution">
    <text evidence="15">The sequence shown here is derived from an EMBL/GenBank/DDBJ whole genome shotgun (WGS) entry which is preliminary data.</text>
</comment>
<dbReference type="GO" id="GO:0000981">
    <property type="term" value="F:DNA-binding transcription factor activity, RNA polymerase II-specific"/>
    <property type="evidence" value="ECO:0007669"/>
    <property type="project" value="TreeGrafter"/>
</dbReference>
<evidence type="ECO:0000256" key="12">
    <source>
        <dbReference type="PROSITE-ProRule" id="PRU00042"/>
    </source>
</evidence>
<feature type="region of interest" description="Disordered" evidence="13">
    <location>
        <begin position="1566"/>
        <end position="1588"/>
    </location>
</feature>
<dbReference type="GO" id="GO:0008270">
    <property type="term" value="F:zinc ion binding"/>
    <property type="evidence" value="ECO:0007669"/>
    <property type="project" value="UniProtKB-KW"/>
</dbReference>
<comment type="subcellular location">
    <subcellularLocation>
        <location evidence="1">Nucleus</location>
    </subcellularLocation>
</comment>
<evidence type="ECO:0000256" key="13">
    <source>
        <dbReference type="SAM" id="MobiDB-lite"/>
    </source>
</evidence>
<dbReference type="InterPro" id="IPR057986">
    <property type="entry name" value="TPR_Rlf/292/654"/>
</dbReference>
<feature type="domain" description="C2H2-type" evidence="14">
    <location>
        <begin position="701"/>
        <end position="725"/>
    </location>
</feature>
<feature type="non-terminal residue" evidence="15">
    <location>
        <position position="1"/>
    </location>
</feature>
<feature type="compositionally biased region" description="Polar residues" evidence="13">
    <location>
        <begin position="573"/>
        <end position="585"/>
    </location>
</feature>
<feature type="compositionally biased region" description="Polar residues" evidence="13">
    <location>
        <begin position="1521"/>
        <end position="1531"/>
    </location>
</feature>
<feature type="region of interest" description="Disordered" evidence="13">
    <location>
        <begin position="1947"/>
        <end position="1990"/>
    </location>
</feature>
<dbReference type="SUPFAM" id="SSF57667">
    <property type="entry name" value="beta-beta-alpha zinc fingers"/>
    <property type="match status" value="3"/>
</dbReference>
<evidence type="ECO:0000313" key="16">
    <source>
        <dbReference type="Proteomes" id="UP001239994"/>
    </source>
</evidence>
<dbReference type="Pfam" id="PF00096">
    <property type="entry name" value="zf-C2H2"/>
    <property type="match status" value="1"/>
</dbReference>
<feature type="domain" description="C2H2-type" evidence="14">
    <location>
        <begin position="1350"/>
        <end position="1375"/>
    </location>
</feature>
<feature type="domain" description="C2H2-type" evidence="14">
    <location>
        <begin position="672"/>
        <end position="701"/>
    </location>
</feature>
<evidence type="ECO:0000256" key="11">
    <source>
        <dbReference type="ARBA" id="ARBA00023242"/>
    </source>
</evidence>
<feature type="region of interest" description="Disordered" evidence="13">
    <location>
        <begin position="1393"/>
        <end position="1452"/>
    </location>
</feature>
<feature type="region of interest" description="Disordered" evidence="13">
    <location>
        <begin position="1513"/>
        <end position="1541"/>
    </location>
</feature>
<feature type="compositionally biased region" description="Polar residues" evidence="13">
    <location>
        <begin position="1960"/>
        <end position="1983"/>
    </location>
</feature>